<evidence type="ECO:0008006" key="4">
    <source>
        <dbReference type="Google" id="ProtNLM"/>
    </source>
</evidence>
<name>A0A9P4MX23_9PLEO</name>
<dbReference type="Proteomes" id="UP000800093">
    <property type="component" value="Unassembled WGS sequence"/>
</dbReference>
<evidence type="ECO:0000313" key="2">
    <source>
        <dbReference type="EMBL" id="KAF2257772.1"/>
    </source>
</evidence>
<comment type="caution">
    <text evidence="2">The sequence shown here is derived from an EMBL/GenBank/DDBJ whole genome shotgun (WGS) entry which is preliminary data.</text>
</comment>
<accession>A0A9P4MX23</accession>
<evidence type="ECO:0000256" key="1">
    <source>
        <dbReference type="SAM" id="MobiDB-lite"/>
    </source>
</evidence>
<dbReference type="OrthoDB" id="371463at2759"/>
<reference evidence="3" key="1">
    <citation type="journal article" date="2020" name="Stud. Mycol.">
        <title>101 Dothideomycetes genomes: A test case for predicting lifestyles and emergence of pathogens.</title>
        <authorList>
            <person name="Haridas S."/>
            <person name="Albert R."/>
            <person name="Binder M."/>
            <person name="Bloem J."/>
            <person name="LaButti K."/>
            <person name="Salamov A."/>
            <person name="Andreopoulos B."/>
            <person name="Baker S."/>
            <person name="Barry K."/>
            <person name="Bills G."/>
            <person name="Bluhm B."/>
            <person name="Cannon C."/>
            <person name="Castanera R."/>
            <person name="Culley D."/>
            <person name="Daum C."/>
            <person name="Ezra D."/>
            <person name="Gonzalez J."/>
            <person name="Henrissat B."/>
            <person name="Kuo A."/>
            <person name="Liang C."/>
            <person name="Lipzen A."/>
            <person name="Lutzoni F."/>
            <person name="Magnuson J."/>
            <person name="Mondo S."/>
            <person name="Nolan M."/>
            <person name="Ohm R."/>
            <person name="Pangilinan J."/>
            <person name="Park H.-J."/>
            <person name="Ramirez L."/>
            <person name="Alfaro M."/>
            <person name="Sun H."/>
            <person name="Tritt A."/>
            <person name="Yoshinaga Y."/>
            <person name="Zwiers L.-H."/>
            <person name="Turgeon B."/>
            <person name="Goodwin S."/>
            <person name="Spatafora J."/>
            <person name="Crous P."/>
            <person name="Grigoriev I."/>
        </authorList>
    </citation>
    <scope>NUCLEOTIDE SEQUENCE [LARGE SCALE GENOMIC DNA]</scope>
    <source>
        <strain evidence="3">CBS 304.66</strain>
    </source>
</reference>
<dbReference type="EMBL" id="ML986845">
    <property type="protein sequence ID" value="KAF2257772.1"/>
    <property type="molecule type" value="Genomic_DNA"/>
</dbReference>
<organism evidence="2 3">
    <name type="scientific">Lojkania enalia</name>
    <dbReference type="NCBI Taxonomy" id="147567"/>
    <lineage>
        <taxon>Eukaryota</taxon>
        <taxon>Fungi</taxon>
        <taxon>Dikarya</taxon>
        <taxon>Ascomycota</taxon>
        <taxon>Pezizomycotina</taxon>
        <taxon>Dothideomycetes</taxon>
        <taxon>Pleosporomycetidae</taxon>
        <taxon>Pleosporales</taxon>
        <taxon>Pleosporales incertae sedis</taxon>
        <taxon>Lojkania</taxon>
    </lineage>
</organism>
<keyword evidence="3" id="KW-1185">Reference proteome</keyword>
<feature type="compositionally biased region" description="Polar residues" evidence="1">
    <location>
        <begin position="142"/>
        <end position="156"/>
    </location>
</feature>
<proteinExistence type="predicted"/>
<gene>
    <name evidence="2" type="ORF">CC78DRAFT_179555</name>
</gene>
<evidence type="ECO:0000313" key="3">
    <source>
        <dbReference type="Proteomes" id="UP000800093"/>
    </source>
</evidence>
<feature type="region of interest" description="Disordered" evidence="1">
    <location>
        <begin position="137"/>
        <end position="237"/>
    </location>
</feature>
<sequence>MPTWLVHGFRWPRPLIRIHIILQNLDDCAPEWLMAPATASELMDNFNQLYPDIMPKLPSLRFIEQYDPEDLISKDHPYAYVCDQVHEIQLSVDVDELRGKGVANDAWDALVDLRDKLAPGEKVGWFVVVNGDVERWHPPAEGSSTASEVTPTSAHSNFARGEELETVSDEGKRQAKGFKKWFSGSKARRSKSSKDLRSDIAIRTAASPVSPPLPPLPTALAPEPTNGKAPVCGESAT</sequence>
<dbReference type="AlphaFoldDB" id="A0A9P4MX23"/>
<protein>
    <recommendedName>
        <fullName evidence="4">Developmental regulator</fullName>
    </recommendedName>
</protein>